<dbReference type="EMBL" id="KN847478">
    <property type="protein sequence ID" value="KIX05180.1"/>
    <property type="molecule type" value="Genomic_DNA"/>
</dbReference>
<accession>A0A0D2J800</accession>
<dbReference type="RefSeq" id="XP_013272316.1">
    <property type="nucleotide sequence ID" value="XM_013416862.1"/>
</dbReference>
<name>A0A0D2J800_9EURO</name>
<keyword evidence="3" id="KW-1185">Reference proteome</keyword>
<dbReference type="HOGENOM" id="CLU_009388_3_0_1"/>
<dbReference type="InterPro" id="IPR010730">
    <property type="entry name" value="HET"/>
</dbReference>
<protein>
    <recommendedName>
        <fullName evidence="1">Heterokaryon incompatibility domain-containing protein</fullName>
    </recommendedName>
</protein>
<evidence type="ECO:0000313" key="2">
    <source>
        <dbReference type="EMBL" id="KIX05180.1"/>
    </source>
</evidence>
<dbReference type="Proteomes" id="UP000053617">
    <property type="component" value="Unassembled WGS sequence"/>
</dbReference>
<sequence>MDYIALHSDNYHPPLVVPCLCGSGGFEYDHKGFVDFPKRMGVLPENIVQGKLDGLRQLDALIFFQSWCFFGLLFEFLTIVGRSFTIEDFVQREPSVVSAESTSSIISTKKFPLLVRELEEESRTLDAAEKAKRFETICERLKVAAEFTHLSATYKIDADGRHFFSDDSINWEKASSLGNVVHLSVVALGEFLGSITITLYRTKNSKYAIDMGPSAFIQSRMIQAGWCPSQVQALHDQKVGVAVMYYLSSMNARALGWNHDGCGKSSRCQFDTLDLQKYRPKHSSECLASGGDNCRFVAPESTWSPRISGIVRKHQTPLITVHQRAVDKTVQICVTAAEKFAQHRRYLGSQLLNKGATIIGLRTGSPNLLTITIPYVCISHVWADGLGNPRENSIPACQLVRLQRLVNELYTLEERPVPFWLDTLCVPRRNRFRRMAIVAMAKIYRQADKVLVLDSSLLQASTAVSPPLELHVRLMTSRWAQRLWTFHEAALAEQLYYQFADRALTRRQLTDLWLTSLPSCRQLVSSGSDDASDQPTPIRGEARKVGLRILFSDPVARQGVIWLYDLERFTKMPRENDAACLQAILNPLRWRTTSWLGDEAICLAGLLDLPLTQRSFLFQLHAAQRLKQLVLLLDSVPLDLLFASLPRSPESGFPWIPSSFLGRGFDASMTRSRTGYITGEGLRFISPGFHLCGRVESIFDDKRVYLNYDGRYYFMVPRDDNGAFEWDSNESSDLAVILRRPLVYPGSEFAALLAVQKRVDNELRCRYLHPILIDGRDEQISVCTDHQSPVVMCTAYPEGQAWCIL</sequence>
<dbReference type="PANTHER" id="PTHR39596">
    <property type="match status" value="1"/>
</dbReference>
<proteinExistence type="predicted"/>
<dbReference type="OrthoDB" id="2426273at2759"/>
<dbReference type="AlphaFoldDB" id="A0A0D2J800"/>
<organism evidence="2 3">
    <name type="scientific">Rhinocladiella mackenziei CBS 650.93</name>
    <dbReference type="NCBI Taxonomy" id="1442369"/>
    <lineage>
        <taxon>Eukaryota</taxon>
        <taxon>Fungi</taxon>
        <taxon>Dikarya</taxon>
        <taxon>Ascomycota</taxon>
        <taxon>Pezizomycotina</taxon>
        <taxon>Eurotiomycetes</taxon>
        <taxon>Chaetothyriomycetidae</taxon>
        <taxon>Chaetothyriales</taxon>
        <taxon>Herpotrichiellaceae</taxon>
        <taxon>Rhinocladiella</taxon>
    </lineage>
</organism>
<gene>
    <name evidence="2" type="ORF">Z518_06052</name>
</gene>
<feature type="domain" description="Heterokaryon incompatibility" evidence="1">
    <location>
        <begin position="375"/>
        <end position="454"/>
    </location>
</feature>
<dbReference type="Pfam" id="PF06985">
    <property type="entry name" value="HET"/>
    <property type="match status" value="1"/>
</dbReference>
<reference evidence="2 3" key="1">
    <citation type="submission" date="2015-01" db="EMBL/GenBank/DDBJ databases">
        <title>The Genome Sequence of Rhinocladiella mackenzie CBS 650.93.</title>
        <authorList>
            <consortium name="The Broad Institute Genomics Platform"/>
            <person name="Cuomo C."/>
            <person name="de Hoog S."/>
            <person name="Gorbushina A."/>
            <person name="Stielow B."/>
            <person name="Teixiera M."/>
            <person name="Abouelleil A."/>
            <person name="Chapman S.B."/>
            <person name="Priest M."/>
            <person name="Young S.K."/>
            <person name="Wortman J."/>
            <person name="Nusbaum C."/>
            <person name="Birren B."/>
        </authorList>
    </citation>
    <scope>NUCLEOTIDE SEQUENCE [LARGE SCALE GENOMIC DNA]</scope>
    <source>
        <strain evidence="2 3">CBS 650.93</strain>
    </source>
</reference>
<dbReference type="VEuPathDB" id="FungiDB:Z518_06052"/>
<evidence type="ECO:0000259" key="1">
    <source>
        <dbReference type="Pfam" id="PF06985"/>
    </source>
</evidence>
<dbReference type="PANTHER" id="PTHR39596:SF3">
    <property type="entry name" value="HETEROKARYON INCOMPATIBILITY DOMAIN-CONTAINING PROTEIN"/>
    <property type="match status" value="1"/>
</dbReference>
<dbReference type="GeneID" id="25294123"/>
<dbReference type="STRING" id="1442369.A0A0D2J800"/>
<evidence type="ECO:0000313" key="3">
    <source>
        <dbReference type="Proteomes" id="UP000053617"/>
    </source>
</evidence>